<organism evidence="1">
    <name type="scientific">Anopheles atroparvus</name>
    <name type="common">European mosquito</name>
    <dbReference type="NCBI Taxonomy" id="41427"/>
    <lineage>
        <taxon>Eukaryota</taxon>
        <taxon>Metazoa</taxon>
        <taxon>Ecdysozoa</taxon>
        <taxon>Arthropoda</taxon>
        <taxon>Hexapoda</taxon>
        <taxon>Insecta</taxon>
        <taxon>Pterygota</taxon>
        <taxon>Neoptera</taxon>
        <taxon>Endopterygota</taxon>
        <taxon>Diptera</taxon>
        <taxon>Nematocera</taxon>
        <taxon>Culicoidea</taxon>
        <taxon>Culicidae</taxon>
        <taxon>Anophelinae</taxon>
        <taxon>Anopheles</taxon>
    </lineage>
</organism>
<dbReference type="STRING" id="41427.A0A182IL91"/>
<dbReference type="AlphaFoldDB" id="A0A182IL91"/>
<reference evidence="1" key="1">
    <citation type="submission" date="2022-08" db="UniProtKB">
        <authorList>
            <consortium name="EnsemblMetazoa"/>
        </authorList>
    </citation>
    <scope>IDENTIFICATION</scope>
    <source>
        <strain evidence="1">EBRO</strain>
    </source>
</reference>
<proteinExistence type="predicted"/>
<protein>
    <submittedName>
        <fullName evidence="1">Uncharacterized protein</fullName>
    </submittedName>
</protein>
<dbReference type="EnsemblMetazoa" id="AATE001265-RA">
    <property type="protein sequence ID" value="AATE001265-PA.1"/>
    <property type="gene ID" value="AATE001265"/>
</dbReference>
<dbReference type="VEuPathDB" id="VectorBase:AATE001265"/>
<accession>A0A182IL91</accession>
<sequence>MRYAAPVWHVGLAPKTYCLRLESAQWFVARRVGYTFRRVRYWSAILVAGIIPISLQVEEDARVYHRLRVTDFRIQAAAIRQEERCITFEGYATIAVGNNKNSRFMRWAYRVIPSVNQWINRRHGDMSFHLAQWLTGH</sequence>
<evidence type="ECO:0000313" key="1">
    <source>
        <dbReference type="EnsemblMetazoa" id="AATE001265-PA.1"/>
    </source>
</evidence>
<name>A0A182IL91_ANOAO</name>